<evidence type="ECO:0000256" key="1">
    <source>
        <dbReference type="ARBA" id="ARBA00023125"/>
    </source>
</evidence>
<dbReference type="CDD" id="cd00383">
    <property type="entry name" value="trans_reg_C"/>
    <property type="match status" value="1"/>
</dbReference>
<gene>
    <name evidence="4" type="ordered locus">Spith_0047</name>
</gene>
<dbReference type="InterPro" id="IPR001867">
    <property type="entry name" value="OmpR/PhoB-type_DNA-bd"/>
</dbReference>
<keyword evidence="1 2" id="KW-0238">DNA-binding</keyword>
<dbReference type="EMBL" id="CP002903">
    <property type="protein sequence ID" value="AEJ60334.1"/>
    <property type="molecule type" value="Genomic_DNA"/>
</dbReference>
<dbReference type="Proteomes" id="UP000007254">
    <property type="component" value="Chromosome"/>
</dbReference>
<evidence type="ECO:0000313" key="5">
    <source>
        <dbReference type="Proteomes" id="UP000007254"/>
    </source>
</evidence>
<dbReference type="SMART" id="SM00862">
    <property type="entry name" value="Trans_reg_C"/>
    <property type="match status" value="1"/>
</dbReference>
<dbReference type="SUPFAM" id="SSF46894">
    <property type="entry name" value="C-terminal effector domain of the bipartite response regulators"/>
    <property type="match status" value="1"/>
</dbReference>
<dbReference type="GO" id="GO:0006355">
    <property type="term" value="P:regulation of DNA-templated transcription"/>
    <property type="evidence" value="ECO:0007669"/>
    <property type="project" value="InterPro"/>
</dbReference>
<feature type="DNA-binding region" description="OmpR/PhoB-type" evidence="2">
    <location>
        <begin position="113"/>
        <end position="209"/>
    </location>
</feature>
<evidence type="ECO:0000259" key="3">
    <source>
        <dbReference type="PROSITE" id="PS51755"/>
    </source>
</evidence>
<dbReference type="PROSITE" id="PS51755">
    <property type="entry name" value="OMPR_PHOB"/>
    <property type="match status" value="1"/>
</dbReference>
<evidence type="ECO:0000256" key="2">
    <source>
        <dbReference type="PROSITE-ProRule" id="PRU01091"/>
    </source>
</evidence>
<dbReference type="InterPro" id="IPR016032">
    <property type="entry name" value="Sig_transdc_resp-reg_C-effctor"/>
</dbReference>
<dbReference type="KEGG" id="stq:Spith_0047"/>
<evidence type="ECO:0000313" key="4">
    <source>
        <dbReference type="EMBL" id="AEJ60334.1"/>
    </source>
</evidence>
<reference evidence="4 5" key="1">
    <citation type="submission" date="2011-06" db="EMBL/GenBank/DDBJ databases">
        <title>The complete genome of Spirochaeta thermophila DSM 6578.</title>
        <authorList>
            <consortium name="US DOE Joint Genome Institute (JGI-PGF)"/>
            <person name="Lucas S."/>
            <person name="Lapidus A."/>
            <person name="Bruce D."/>
            <person name="Goodwin L."/>
            <person name="Pitluck S."/>
            <person name="Peters L."/>
            <person name="Kyrpides N."/>
            <person name="Mavromatis K."/>
            <person name="Ivanova N."/>
            <person name="Mikailova N."/>
            <person name="Pagani I."/>
            <person name="Chertkov O."/>
            <person name="Detter J.C."/>
            <person name="Tapia R."/>
            <person name="Han C."/>
            <person name="Land M."/>
            <person name="Hauser L."/>
            <person name="Markowitz V."/>
            <person name="Cheng J.-F."/>
            <person name="Hugenholtz P."/>
            <person name="Woyke T."/>
            <person name="Wu D."/>
            <person name="Spring S."/>
            <person name="Merkhoffer B."/>
            <person name="Schneider S."/>
            <person name="Klenk H.-P."/>
            <person name="Eisen J.A."/>
        </authorList>
    </citation>
    <scope>NUCLEOTIDE SEQUENCE [LARGE SCALE GENOMIC DNA]</scope>
    <source>
        <strain evidence="5">ATCC 700085 / DSM 6578 / Z-1203</strain>
    </source>
</reference>
<name>G0GBH5_WINT7</name>
<dbReference type="InterPro" id="IPR036388">
    <property type="entry name" value="WH-like_DNA-bd_sf"/>
</dbReference>
<feature type="domain" description="OmpR/PhoB-type" evidence="3">
    <location>
        <begin position="113"/>
        <end position="209"/>
    </location>
</feature>
<organism evidence="4 5">
    <name type="scientific">Winmispira thermophila (strain ATCC 700085 / DSM 6578 / Z-1203)</name>
    <name type="common">Spirochaeta thermophila</name>
    <dbReference type="NCBI Taxonomy" id="869211"/>
    <lineage>
        <taxon>Bacteria</taxon>
        <taxon>Pseudomonadati</taxon>
        <taxon>Spirochaetota</taxon>
        <taxon>Spirochaetia</taxon>
        <taxon>Winmispirales</taxon>
        <taxon>Winmispiraceae</taxon>
        <taxon>Winmispira</taxon>
    </lineage>
</organism>
<dbReference type="HOGENOM" id="CLU_112921_0_0_12"/>
<dbReference type="RefSeq" id="WP_014623740.1">
    <property type="nucleotide sequence ID" value="NC_017583.1"/>
</dbReference>
<dbReference type="Pfam" id="PF00486">
    <property type="entry name" value="Trans_reg_C"/>
    <property type="match status" value="1"/>
</dbReference>
<dbReference type="GO" id="GO:0000160">
    <property type="term" value="P:phosphorelay signal transduction system"/>
    <property type="evidence" value="ECO:0007669"/>
    <property type="project" value="InterPro"/>
</dbReference>
<dbReference type="AlphaFoldDB" id="G0GBH5"/>
<dbReference type="Gene3D" id="1.10.10.10">
    <property type="entry name" value="Winged helix-like DNA-binding domain superfamily/Winged helix DNA-binding domain"/>
    <property type="match status" value="1"/>
</dbReference>
<protein>
    <submittedName>
        <fullName evidence="4">Transcriptional regulator, winged helix family</fullName>
    </submittedName>
</protein>
<keyword evidence="5" id="KW-1185">Reference proteome</keyword>
<proteinExistence type="predicted"/>
<dbReference type="STRING" id="869211.Spith_0047"/>
<dbReference type="GO" id="GO:0003677">
    <property type="term" value="F:DNA binding"/>
    <property type="evidence" value="ECO:0007669"/>
    <property type="project" value="UniProtKB-UniRule"/>
</dbReference>
<sequence length="212" mass="24109">MIPRGREIPIGVFLPDADVRYYFWLDYKDFPHPQKEDIVILEDVEEAKCCQVVSLPWKDFLSISLETGEGGPVWIPYGPADYVAQAFALGCGDYLKEPWSVGELLVRARRFLPQRVVLRGKVCEYHNGVLRREGKEVRLTPVQGHLFSLLVRHRGKPLGREALSHAVGMRNGSSRAVDMHVSLLRKKLAELDLEGVLVSVIRKGYMLIDEDR</sequence>
<accession>G0GBH5</accession>